<dbReference type="PANTHER" id="PTHR33055">
    <property type="entry name" value="TRANSPOSASE FOR INSERTION SEQUENCE ELEMENT IS1111A"/>
    <property type="match status" value="1"/>
</dbReference>
<dbReference type="PROSITE" id="PS50532">
    <property type="entry name" value="HTH_IS408"/>
    <property type="match status" value="1"/>
</dbReference>
<reference evidence="2 3" key="1">
    <citation type="submission" date="2017-02" db="EMBL/GenBank/DDBJ databases">
        <authorList>
            <person name="Peterson S.W."/>
        </authorList>
    </citation>
    <scope>NUCLEOTIDE SEQUENCE [LARGE SCALE GENOMIC DNA]</scope>
    <source>
        <strain evidence="2 3">USBA 369</strain>
    </source>
</reference>
<protein>
    <submittedName>
        <fullName evidence="2">Transposase</fullName>
    </submittedName>
</protein>
<dbReference type="InterPro" id="IPR017895">
    <property type="entry name" value="HTH_IS408/IS1162_type"/>
</dbReference>
<dbReference type="STRING" id="1365950.SAMN05428963_108211"/>
<dbReference type="InterPro" id="IPR003346">
    <property type="entry name" value="Transposase_20"/>
</dbReference>
<dbReference type="Pfam" id="PF02371">
    <property type="entry name" value="Transposase_20"/>
    <property type="match status" value="1"/>
</dbReference>
<keyword evidence="3" id="KW-1185">Reference proteome</keyword>
<evidence type="ECO:0000313" key="2">
    <source>
        <dbReference type="EMBL" id="SKA22512.1"/>
    </source>
</evidence>
<dbReference type="InterPro" id="IPR047650">
    <property type="entry name" value="Transpos_IS110"/>
</dbReference>
<proteinExistence type="predicted"/>
<dbReference type="GO" id="GO:0004803">
    <property type="term" value="F:transposase activity"/>
    <property type="evidence" value="ECO:0007669"/>
    <property type="project" value="InterPro"/>
</dbReference>
<feature type="domain" description="HTH IS408-type" evidence="1">
    <location>
        <begin position="12"/>
        <end position="93"/>
    </location>
</feature>
<gene>
    <name evidence="2" type="ORF">SAMN05428963_108211</name>
</gene>
<dbReference type="NCBIfam" id="NF033542">
    <property type="entry name" value="transpos_IS110"/>
    <property type="match status" value="1"/>
</dbReference>
<evidence type="ECO:0000313" key="3">
    <source>
        <dbReference type="Proteomes" id="UP000190135"/>
    </source>
</evidence>
<accession>A0A1T4S2V6</accession>
<dbReference type="Pfam" id="PF01548">
    <property type="entry name" value="DEDD_Tnp_IS110"/>
    <property type="match status" value="1"/>
</dbReference>
<dbReference type="AlphaFoldDB" id="A0A1T4S2V6"/>
<evidence type="ECO:0000259" key="1">
    <source>
        <dbReference type="PROSITE" id="PS50532"/>
    </source>
</evidence>
<dbReference type="EMBL" id="FUXL01000008">
    <property type="protein sequence ID" value="SKA22512.1"/>
    <property type="molecule type" value="Genomic_DNA"/>
</dbReference>
<dbReference type="InterPro" id="IPR002525">
    <property type="entry name" value="Transp_IS110-like_N"/>
</dbReference>
<name>A0A1T4S2V6_9HYPH</name>
<dbReference type="Proteomes" id="UP000190135">
    <property type="component" value="Unassembled WGS sequence"/>
</dbReference>
<organism evidence="2 3">
    <name type="scientific">Consotaella salsifontis</name>
    <dbReference type="NCBI Taxonomy" id="1365950"/>
    <lineage>
        <taxon>Bacteria</taxon>
        <taxon>Pseudomonadati</taxon>
        <taxon>Pseudomonadota</taxon>
        <taxon>Alphaproteobacteria</taxon>
        <taxon>Hyphomicrobiales</taxon>
        <taxon>Aurantimonadaceae</taxon>
        <taxon>Consotaella</taxon>
    </lineage>
</organism>
<sequence length="448" mass="50384">MPAKRRLTMRQLRQMLRLTRDSVSAREIAVMLGVAKSTIQDNLKRAAAAGLSWPLPGEMTDDALENRLFDRAGVKQGMRRRPEPNWADIAVELKKPSVTLQILWDEYRAVHPGGYGYSRFCELFRSFKHRLSPTMRQEHVAGDKVFVDYSGKKIAIVDPRIGEVRGATSEWIGGHLVDEGFPVVCLESRHVKAALSAMTLKTDRNDAQGIAQIVRTGWFKPVYLKSAAGQRLRTLTAACKAAVRALTGNEQVIRGLLRPLGLKIGAVTRVRFEVRIRQLIGLDPGLLAIFEPLLQLHKSLRETLADLHRLVLKVVRAEPICRRLMTMPGVGPVTALTYRATIDDPTRFRRSRSVGAYLGLTPRRYQSGEVDRVGRITKVGDGETRTALFEAANVILPPTTRWSSMKAWAMKIADRQGVRRAKVALARRMAVTLHRMWIDEQDFRWTAA</sequence>
<dbReference type="GO" id="GO:0006313">
    <property type="term" value="P:DNA transposition"/>
    <property type="evidence" value="ECO:0007669"/>
    <property type="project" value="InterPro"/>
</dbReference>
<dbReference type="PANTHER" id="PTHR33055:SF3">
    <property type="entry name" value="PUTATIVE TRANSPOSASE FOR IS117-RELATED"/>
    <property type="match status" value="1"/>
</dbReference>
<dbReference type="GO" id="GO:0003677">
    <property type="term" value="F:DNA binding"/>
    <property type="evidence" value="ECO:0007669"/>
    <property type="project" value="InterPro"/>
</dbReference>